<dbReference type="EMBL" id="JAGEUA010000009">
    <property type="protein sequence ID" value="KAL0966929.1"/>
    <property type="molecule type" value="Genomic_DNA"/>
</dbReference>
<evidence type="ECO:0000256" key="2">
    <source>
        <dbReference type="ARBA" id="ARBA00022741"/>
    </source>
</evidence>
<comment type="similarity">
    <text evidence="1">Belongs to the TRAFAC class TrmE-Era-EngA-EngB-Septin-like GTPase superfamily. AIG1/Toc34/Toc159-like paraseptin GTPase family. IAN subfamily.</text>
</comment>
<keyword evidence="3" id="KW-0342">GTP-binding</keyword>
<proteinExistence type="inferred from homology"/>
<feature type="domain" description="AIG1-type G" evidence="5">
    <location>
        <begin position="322"/>
        <end position="530"/>
    </location>
</feature>
<dbReference type="SUPFAM" id="SSF52540">
    <property type="entry name" value="P-loop containing nucleoside triphosphate hydrolases"/>
    <property type="match status" value="1"/>
</dbReference>
<reference evidence="6 7" key="1">
    <citation type="submission" date="2024-06" db="EMBL/GenBank/DDBJ databases">
        <authorList>
            <person name="Pan Q."/>
            <person name="Wen M."/>
            <person name="Jouanno E."/>
            <person name="Zahm M."/>
            <person name="Klopp C."/>
            <person name="Cabau C."/>
            <person name="Louis A."/>
            <person name="Berthelot C."/>
            <person name="Parey E."/>
            <person name="Roest Crollius H."/>
            <person name="Montfort J."/>
            <person name="Robinson-Rechavi M."/>
            <person name="Bouchez O."/>
            <person name="Lampietro C."/>
            <person name="Lopez Roques C."/>
            <person name="Donnadieu C."/>
            <person name="Postlethwait J."/>
            <person name="Bobe J."/>
            <person name="Verreycken H."/>
            <person name="Guiguen Y."/>
        </authorList>
    </citation>
    <scope>NUCLEOTIDE SEQUENCE [LARGE SCALE GENOMIC DNA]</scope>
    <source>
        <strain evidence="6">Up_M1</strain>
        <tissue evidence="6">Testis</tissue>
    </source>
</reference>
<evidence type="ECO:0000313" key="6">
    <source>
        <dbReference type="EMBL" id="KAL0966929.1"/>
    </source>
</evidence>
<dbReference type="PANTHER" id="PTHR10903:SF167">
    <property type="entry name" value="GTPASE IMAP FAMILY MEMBER 6-RELATED"/>
    <property type="match status" value="1"/>
</dbReference>
<evidence type="ECO:0000256" key="4">
    <source>
        <dbReference type="SAM" id="MobiDB-lite"/>
    </source>
</evidence>
<gene>
    <name evidence="6" type="ORF">UPYG_G00302390</name>
</gene>
<feature type="compositionally biased region" description="Basic and acidic residues" evidence="4">
    <location>
        <begin position="27"/>
        <end position="73"/>
    </location>
</feature>
<dbReference type="GO" id="GO:0005525">
    <property type="term" value="F:GTP binding"/>
    <property type="evidence" value="ECO:0007669"/>
    <property type="project" value="UniProtKB-KW"/>
</dbReference>
<protein>
    <recommendedName>
        <fullName evidence="5">AIG1-type G domain-containing protein</fullName>
    </recommendedName>
</protein>
<dbReference type="InterPro" id="IPR006703">
    <property type="entry name" value="G_AIG1"/>
</dbReference>
<evidence type="ECO:0000259" key="5">
    <source>
        <dbReference type="PROSITE" id="PS51720"/>
    </source>
</evidence>
<organism evidence="6 7">
    <name type="scientific">Umbra pygmaea</name>
    <name type="common">Eastern mudminnow</name>
    <dbReference type="NCBI Taxonomy" id="75934"/>
    <lineage>
        <taxon>Eukaryota</taxon>
        <taxon>Metazoa</taxon>
        <taxon>Chordata</taxon>
        <taxon>Craniata</taxon>
        <taxon>Vertebrata</taxon>
        <taxon>Euteleostomi</taxon>
        <taxon>Actinopterygii</taxon>
        <taxon>Neopterygii</taxon>
        <taxon>Teleostei</taxon>
        <taxon>Protacanthopterygii</taxon>
        <taxon>Esociformes</taxon>
        <taxon>Umbridae</taxon>
        <taxon>Umbra</taxon>
    </lineage>
</organism>
<feature type="region of interest" description="Disordered" evidence="4">
    <location>
        <begin position="24"/>
        <end position="73"/>
    </location>
</feature>
<dbReference type="Gene3D" id="3.40.50.300">
    <property type="entry name" value="P-loop containing nucleotide triphosphate hydrolases"/>
    <property type="match status" value="1"/>
</dbReference>
<evidence type="ECO:0000313" key="7">
    <source>
        <dbReference type="Proteomes" id="UP001557470"/>
    </source>
</evidence>
<sequence>MAKSAVELDLKMEREALRALSHPAVKTKMEEKEREMENMKKTLRESEEKIKEKDSTLEEKNKELMEKDSTLEEMRKELMEKDSTLEEMRKELKDTESKLEKTIKQINETIKHLQEKDKQLDYLTQQVREKERSLENTVKEVEKSQRQVEELRKNLQDKNIQVENFSVLLQEKELQLEDRNHRLGERDYELKERIQELEQKDKLMEEREYELEEKDKLLEQREYELKERRQELEEKDKLLEKKEKQLKEKDQLEDVNKEDYKLAQQIFDGKRLRRETSVQMTVEEEASDTDHRETPRRRRSREQPPEMAAESNVLVSPVSPTRSELRHVLLGRSGSQRKFAGNTILGREEFGAQASPSALTQRIVKTEGDVCGRSLVMLDTPDWFCPGLSLEDMRQDVGLCVRLSAPGPHAFLLVIPVETSKEEDKGLLERMEDMFGEGCWGHTVILFTHDDSLKEQSIEEFLQVGSQDLQQLVEKCGSRYHVLNINPSSSIDALERQTRLSREPYMVATKAWYRWKGEDQKINTAGAMVPQSWSCFLDGRLFY</sequence>
<dbReference type="PROSITE" id="PS51720">
    <property type="entry name" value="G_AIG1"/>
    <property type="match status" value="1"/>
</dbReference>
<dbReference type="AlphaFoldDB" id="A0ABD0W6K9"/>
<evidence type="ECO:0000256" key="1">
    <source>
        <dbReference type="ARBA" id="ARBA00008535"/>
    </source>
</evidence>
<comment type="caution">
    <text evidence="6">The sequence shown here is derived from an EMBL/GenBank/DDBJ whole genome shotgun (WGS) entry which is preliminary data.</text>
</comment>
<dbReference type="Pfam" id="PF04548">
    <property type="entry name" value="AIG1"/>
    <property type="match status" value="1"/>
</dbReference>
<feature type="region of interest" description="Disordered" evidence="4">
    <location>
        <begin position="275"/>
        <end position="317"/>
    </location>
</feature>
<dbReference type="InterPro" id="IPR045058">
    <property type="entry name" value="GIMA/IAN/Toc"/>
</dbReference>
<keyword evidence="2" id="KW-0547">Nucleotide-binding</keyword>
<dbReference type="Proteomes" id="UP001557470">
    <property type="component" value="Unassembled WGS sequence"/>
</dbReference>
<keyword evidence="7" id="KW-1185">Reference proteome</keyword>
<dbReference type="InterPro" id="IPR027417">
    <property type="entry name" value="P-loop_NTPase"/>
</dbReference>
<accession>A0ABD0W6K9</accession>
<dbReference type="FunFam" id="3.40.50.300:FF:000366">
    <property type="entry name" value="GTPase, IMAP family member 2"/>
    <property type="match status" value="1"/>
</dbReference>
<evidence type="ECO:0000256" key="3">
    <source>
        <dbReference type="ARBA" id="ARBA00023134"/>
    </source>
</evidence>
<dbReference type="PANTHER" id="PTHR10903">
    <property type="entry name" value="GTPASE, IMAP FAMILY MEMBER-RELATED"/>
    <property type="match status" value="1"/>
</dbReference>
<name>A0ABD0W6K9_UMBPY</name>